<evidence type="ECO:0000313" key="2">
    <source>
        <dbReference type="EMBL" id="EJL68508.1"/>
    </source>
</evidence>
<dbReference type="EMBL" id="AKJY01000092">
    <property type="protein sequence ID" value="EJL68508.1"/>
    <property type="molecule type" value="Genomic_DNA"/>
</dbReference>
<dbReference type="RefSeq" id="WP_007846332.1">
    <property type="nucleotide sequence ID" value="NZ_AKJY01000092.1"/>
</dbReference>
<evidence type="ECO:0008006" key="4">
    <source>
        <dbReference type="Google" id="ProtNLM"/>
    </source>
</evidence>
<feature type="transmembrane region" description="Helical" evidence="1">
    <location>
        <begin position="202"/>
        <end position="223"/>
    </location>
</feature>
<gene>
    <name evidence="2" type="ORF">PMI13_03662</name>
</gene>
<dbReference type="Proteomes" id="UP000007509">
    <property type="component" value="Unassembled WGS sequence"/>
</dbReference>
<feature type="transmembrane region" description="Helical" evidence="1">
    <location>
        <begin position="112"/>
        <end position="131"/>
    </location>
</feature>
<protein>
    <recommendedName>
        <fullName evidence="4">DUF3667 domain-containing protein</fullName>
    </recommendedName>
</protein>
<reference evidence="2 3" key="1">
    <citation type="journal article" date="2012" name="J. Bacteriol.">
        <title>Twenty-one genome sequences from Pseudomonas species and 19 genome sequences from diverse bacteria isolated from the rhizosphere and endosphere of Populus deltoides.</title>
        <authorList>
            <person name="Brown S.D."/>
            <person name="Utturkar S.M."/>
            <person name="Klingeman D.M."/>
            <person name="Johnson C.M."/>
            <person name="Martin S.L."/>
            <person name="Land M.L."/>
            <person name="Lu T.Y."/>
            <person name="Schadt C.W."/>
            <person name="Doktycz M.J."/>
            <person name="Pelletier D.A."/>
        </authorList>
    </citation>
    <scope>NUCLEOTIDE SEQUENCE [LARGE SCALE GENOMIC DNA]</scope>
    <source>
        <strain evidence="2 3">CF314</strain>
    </source>
</reference>
<keyword evidence="3" id="KW-1185">Reference proteome</keyword>
<sequence>MSEEFCSNCKQTVKPKRIDGRYIISEIEHVLHFERGILYTIRELLIKPGENIKNFITENRSRLVKPVIFIIVTSLIYTLISKFFHIEEGYIKFDEIKGSQIISINDWIQSHYGYSNIIMGGFIAFWLKIFFRKYNYNFFEILILLCFILGMEMLLFSVFALFEGLTKFPLMQVAAIIVFIYFSWAVGQFFDKTKVASYTKALVSYLLGMITFGLSVGFLGVLADLITKR</sequence>
<dbReference type="OrthoDB" id="7446256at2"/>
<evidence type="ECO:0000256" key="1">
    <source>
        <dbReference type="SAM" id="Phobius"/>
    </source>
</evidence>
<accession>J2K5I9</accession>
<keyword evidence="1" id="KW-1133">Transmembrane helix</keyword>
<dbReference type="AlphaFoldDB" id="J2K5I9"/>
<feature type="transmembrane region" description="Helical" evidence="1">
    <location>
        <begin position="63"/>
        <end position="80"/>
    </location>
</feature>
<dbReference type="InterPro" id="IPR022134">
    <property type="entry name" value="DUF3667"/>
</dbReference>
<comment type="caution">
    <text evidence="2">The sequence shown here is derived from an EMBL/GenBank/DDBJ whole genome shotgun (WGS) entry which is preliminary data.</text>
</comment>
<feature type="transmembrane region" description="Helical" evidence="1">
    <location>
        <begin position="168"/>
        <end position="190"/>
    </location>
</feature>
<organism evidence="2 3">
    <name type="scientific">Chryseobacterium populi</name>
    <dbReference type="NCBI Taxonomy" id="1144316"/>
    <lineage>
        <taxon>Bacteria</taxon>
        <taxon>Pseudomonadati</taxon>
        <taxon>Bacteroidota</taxon>
        <taxon>Flavobacteriia</taxon>
        <taxon>Flavobacteriales</taxon>
        <taxon>Weeksellaceae</taxon>
        <taxon>Chryseobacterium group</taxon>
        <taxon>Chryseobacterium</taxon>
    </lineage>
</organism>
<keyword evidence="1" id="KW-0472">Membrane</keyword>
<dbReference type="Pfam" id="PF12412">
    <property type="entry name" value="DUF3667"/>
    <property type="match status" value="1"/>
</dbReference>
<feature type="transmembrane region" description="Helical" evidence="1">
    <location>
        <begin position="138"/>
        <end position="162"/>
    </location>
</feature>
<proteinExistence type="predicted"/>
<keyword evidence="1" id="KW-0812">Transmembrane</keyword>
<evidence type="ECO:0000313" key="3">
    <source>
        <dbReference type="Proteomes" id="UP000007509"/>
    </source>
</evidence>
<dbReference type="PATRIC" id="fig|1144316.3.peg.3681"/>
<name>J2K5I9_9FLAO</name>